<dbReference type="GO" id="GO:0018104">
    <property type="term" value="P:peptidoglycan-protein cross-linking"/>
    <property type="evidence" value="ECO:0007669"/>
    <property type="project" value="TreeGrafter"/>
</dbReference>
<evidence type="ECO:0000256" key="3">
    <source>
        <dbReference type="ARBA" id="ARBA00022679"/>
    </source>
</evidence>
<dbReference type="Gene3D" id="2.40.440.10">
    <property type="entry name" value="L,D-transpeptidase catalytic domain-like"/>
    <property type="match status" value="1"/>
</dbReference>
<dbReference type="GO" id="GO:0005576">
    <property type="term" value="C:extracellular region"/>
    <property type="evidence" value="ECO:0007669"/>
    <property type="project" value="TreeGrafter"/>
</dbReference>
<evidence type="ECO:0000256" key="7">
    <source>
        <dbReference type="PROSITE-ProRule" id="PRU01373"/>
    </source>
</evidence>
<keyword evidence="9" id="KW-0732">Signal</keyword>
<dbReference type="InterPro" id="IPR050979">
    <property type="entry name" value="LD-transpeptidase"/>
</dbReference>
<evidence type="ECO:0000256" key="2">
    <source>
        <dbReference type="ARBA" id="ARBA00005992"/>
    </source>
</evidence>
<keyword evidence="3" id="KW-0808">Transferase</keyword>
<dbReference type="GO" id="GO:0071555">
    <property type="term" value="P:cell wall organization"/>
    <property type="evidence" value="ECO:0007669"/>
    <property type="project" value="UniProtKB-UniRule"/>
</dbReference>
<dbReference type="GO" id="GO:0071972">
    <property type="term" value="F:peptidoglycan L,D-transpeptidase activity"/>
    <property type="evidence" value="ECO:0007669"/>
    <property type="project" value="TreeGrafter"/>
</dbReference>
<dbReference type="GO" id="GO:0008360">
    <property type="term" value="P:regulation of cell shape"/>
    <property type="evidence" value="ECO:0007669"/>
    <property type="project" value="UniProtKB-UniRule"/>
</dbReference>
<feature type="active site" description="Proton donor/acceptor" evidence="7">
    <location>
        <position position="94"/>
    </location>
</feature>
<evidence type="ECO:0000313" key="12">
    <source>
        <dbReference type="Proteomes" id="UP000236884"/>
    </source>
</evidence>
<keyword evidence="12" id="KW-1185">Reference proteome</keyword>
<keyword evidence="6 7" id="KW-0961">Cell wall biogenesis/degradation</keyword>
<comment type="similarity">
    <text evidence="2">Belongs to the YkuD family.</text>
</comment>
<evidence type="ECO:0000256" key="5">
    <source>
        <dbReference type="ARBA" id="ARBA00022984"/>
    </source>
</evidence>
<feature type="chain" id="PRO_5006616080" description="L,D-TPase catalytic domain-containing protein" evidence="9">
    <location>
        <begin position="22"/>
        <end position="188"/>
    </location>
</feature>
<dbReference type="SUPFAM" id="SSF141523">
    <property type="entry name" value="L,D-transpeptidase catalytic domain-like"/>
    <property type="match status" value="1"/>
</dbReference>
<dbReference type="EMBL" id="AP014946">
    <property type="protein sequence ID" value="BAT61750.1"/>
    <property type="molecule type" value="Genomic_DNA"/>
</dbReference>
<name>A0A0S3Q0M5_9BRAD</name>
<dbReference type="KEGG" id="vgo:GJW-30_1_04311"/>
<comment type="pathway">
    <text evidence="1 7">Cell wall biogenesis; peptidoglycan biosynthesis.</text>
</comment>
<reference evidence="11 12" key="1">
    <citation type="submission" date="2015-08" db="EMBL/GenBank/DDBJ databases">
        <title>Investigation of the bacterial diversity of lava forest soil.</title>
        <authorList>
            <person name="Lee J.S."/>
        </authorList>
    </citation>
    <scope>NUCLEOTIDE SEQUENCE [LARGE SCALE GENOMIC DNA]</scope>
    <source>
        <strain evidence="11 12">GJW-30</strain>
    </source>
</reference>
<dbReference type="UniPathway" id="UPA00219"/>
<evidence type="ECO:0000256" key="4">
    <source>
        <dbReference type="ARBA" id="ARBA00022960"/>
    </source>
</evidence>
<dbReference type="CDD" id="cd16913">
    <property type="entry name" value="YkuD_like"/>
    <property type="match status" value="1"/>
</dbReference>
<keyword evidence="4 7" id="KW-0133">Cell shape</keyword>
<feature type="signal peptide" evidence="9">
    <location>
        <begin position="1"/>
        <end position="21"/>
    </location>
</feature>
<dbReference type="RefSeq" id="WP_096358405.1">
    <property type="nucleotide sequence ID" value="NZ_AP014946.1"/>
</dbReference>
<dbReference type="Pfam" id="PF03734">
    <property type="entry name" value="YkuD"/>
    <property type="match status" value="1"/>
</dbReference>
<evidence type="ECO:0000256" key="9">
    <source>
        <dbReference type="SAM" id="SignalP"/>
    </source>
</evidence>
<dbReference type="PROSITE" id="PS52029">
    <property type="entry name" value="LD_TPASE"/>
    <property type="match status" value="1"/>
</dbReference>
<dbReference type="PANTHER" id="PTHR30582">
    <property type="entry name" value="L,D-TRANSPEPTIDASE"/>
    <property type="match status" value="1"/>
</dbReference>
<gene>
    <name evidence="11" type="ORF">GJW-30_1_04311</name>
</gene>
<feature type="active site" description="Nucleophile" evidence="7">
    <location>
        <position position="110"/>
    </location>
</feature>
<evidence type="ECO:0000256" key="6">
    <source>
        <dbReference type="ARBA" id="ARBA00023316"/>
    </source>
</evidence>
<evidence type="ECO:0000256" key="8">
    <source>
        <dbReference type="SAM" id="MobiDB-lite"/>
    </source>
</evidence>
<feature type="domain" description="L,D-TPase catalytic" evidence="10">
    <location>
        <begin position="23"/>
        <end position="138"/>
    </location>
</feature>
<evidence type="ECO:0000256" key="1">
    <source>
        <dbReference type="ARBA" id="ARBA00004752"/>
    </source>
</evidence>
<accession>A0A0S3Q0M5</accession>
<protein>
    <recommendedName>
        <fullName evidence="10">L,D-TPase catalytic domain-containing protein</fullName>
    </recommendedName>
</protein>
<dbReference type="OrthoDB" id="463216at2"/>
<dbReference type="Proteomes" id="UP000236884">
    <property type="component" value="Chromosome"/>
</dbReference>
<organism evidence="11 12">
    <name type="scientific">Variibacter gotjawalensis</name>
    <dbReference type="NCBI Taxonomy" id="1333996"/>
    <lineage>
        <taxon>Bacteria</taxon>
        <taxon>Pseudomonadati</taxon>
        <taxon>Pseudomonadota</taxon>
        <taxon>Alphaproteobacteria</taxon>
        <taxon>Hyphomicrobiales</taxon>
        <taxon>Nitrobacteraceae</taxon>
        <taxon>Variibacter</taxon>
    </lineage>
</organism>
<feature type="region of interest" description="Disordered" evidence="8">
    <location>
        <begin position="164"/>
        <end position="188"/>
    </location>
</feature>
<dbReference type="AlphaFoldDB" id="A0A0S3Q0M5"/>
<dbReference type="PANTHER" id="PTHR30582:SF2">
    <property type="entry name" value="L,D-TRANSPEPTIDASE YCIB-RELATED"/>
    <property type="match status" value="1"/>
</dbReference>
<sequence>MFKRILAAAAVLAALSGSASASVLVSINKSTQRMTVSVDGTPRHSWAVSTGRAGFGTPNGQFRPQRLERSWFSRKYYNAPMPHAIFFHGGYAIHGTTELRRLGGPASHGCVRLHPGNAAALFALVRQRGMGNTRIVVTGANPRGGAVAARSAPRRAVMRAGAPDFEERGLYRPQRQPSGWFMDDDDDN</sequence>
<proteinExistence type="inferred from homology"/>
<evidence type="ECO:0000313" key="11">
    <source>
        <dbReference type="EMBL" id="BAT61750.1"/>
    </source>
</evidence>
<dbReference type="GO" id="GO:0016740">
    <property type="term" value="F:transferase activity"/>
    <property type="evidence" value="ECO:0007669"/>
    <property type="project" value="UniProtKB-KW"/>
</dbReference>
<dbReference type="InterPro" id="IPR005490">
    <property type="entry name" value="LD_TPept_cat_dom"/>
</dbReference>
<evidence type="ECO:0000259" key="10">
    <source>
        <dbReference type="PROSITE" id="PS52029"/>
    </source>
</evidence>
<dbReference type="InterPro" id="IPR038063">
    <property type="entry name" value="Transpep_catalytic_dom"/>
</dbReference>
<keyword evidence="5 7" id="KW-0573">Peptidoglycan synthesis</keyword>